<keyword evidence="2" id="KW-1185">Reference proteome</keyword>
<evidence type="ECO:0000313" key="1">
    <source>
        <dbReference type="EMBL" id="PIO53469.1"/>
    </source>
</evidence>
<accession>A0A2G9T669</accession>
<organism evidence="1 2">
    <name type="scientific">Teladorsagia circumcincta</name>
    <name type="common">Brown stomach worm</name>
    <name type="synonym">Ostertagia circumcincta</name>
    <dbReference type="NCBI Taxonomy" id="45464"/>
    <lineage>
        <taxon>Eukaryota</taxon>
        <taxon>Metazoa</taxon>
        <taxon>Ecdysozoa</taxon>
        <taxon>Nematoda</taxon>
        <taxon>Chromadorea</taxon>
        <taxon>Rhabditida</taxon>
        <taxon>Rhabditina</taxon>
        <taxon>Rhabditomorpha</taxon>
        <taxon>Strongyloidea</taxon>
        <taxon>Trichostrongylidae</taxon>
        <taxon>Teladorsagia</taxon>
    </lineage>
</organism>
<dbReference type="EMBL" id="KZ412375">
    <property type="protein sequence ID" value="PIO53469.1"/>
    <property type="molecule type" value="Genomic_DNA"/>
</dbReference>
<name>A0A2G9T669_TELCI</name>
<evidence type="ECO:0000313" key="2">
    <source>
        <dbReference type="Proteomes" id="UP000230423"/>
    </source>
</evidence>
<dbReference type="AlphaFoldDB" id="A0A2G9T669"/>
<gene>
    <name evidence="1" type="ORF">TELCIR_25195</name>
</gene>
<dbReference type="Proteomes" id="UP000230423">
    <property type="component" value="Unassembled WGS sequence"/>
</dbReference>
<proteinExistence type="predicted"/>
<sequence>MMFEAGPWHCFGGEILKKLIQGAATLSRSTSIVGKYWLTRWGTEGYGGGLTNCTCTDTTDLSCRRPDLMFKPDYSVVIKEDCTYLDVNVAAYINAYKSTLMQRERG</sequence>
<dbReference type="OrthoDB" id="5353557at2759"/>
<dbReference type="Pfam" id="PF25562">
    <property type="entry name" value="CNBH_CNNM2_C"/>
    <property type="match status" value="1"/>
</dbReference>
<protein>
    <submittedName>
        <fullName evidence="1">Uncharacterized protein</fullName>
    </submittedName>
</protein>
<feature type="non-terminal residue" evidence="1">
    <location>
        <position position="106"/>
    </location>
</feature>
<reference evidence="1 2" key="1">
    <citation type="submission" date="2015-09" db="EMBL/GenBank/DDBJ databases">
        <title>Draft genome of the parasitic nematode Teladorsagia circumcincta isolate WARC Sus (inbred).</title>
        <authorList>
            <person name="Mitreva M."/>
        </authorList>
    </citation>
    <scope>NUCLEOTIDE SEQUENCE [LARGE SCALE GENOMIC DNA]</scope>
    <source>
        <strain evidence="1 2">S</strain>
    </source>
</reference>